<dbReference type="GO" id="GO:0003796">
    <property type="term" value="F:lysozyme activity"/>
    <property type="evidence" value="ECO:0007669"/>
    <property type="project" value="UniProtKB-EC"/>
</dbReference>
<evidence type="ECO:0000256" key="4">
    <source>
        <dbReference type="ARBA" id="ARBA00022801"/>
    </source>
</evidence>
<dbReference type="InterPro" id="IPR033907">
    <property type="entry name" value="Endolysin_autolysin"/>
</dbReference>
<protein>
    <recommendedName>
        <fullName evidence="7">Lysozyme</fullName>
        <ecNumber evidence="7">3.2.1.17</ecNumber>
    </recommendedName>
</protein>
<evidence type="ECO:0000256" key="5">
    <source>
        <dbReference type="ARBA" id="ARBA00023200"/>
    </source>
</evidence>
<name>S3TV80_9GAMM</name>
<evidence type="ECO:0000313" key="9">
    <source>
        <dbReference type="Proteomes" id="UP000014559"/>
    </source>
</evidence>
<dbReference type="GeneID" id="45418883"/>
<reference evidence="8 9" key="1">
    <citation type="submission" date="2013-06" db="EMBL/GenBank/DDBJ databases">
        <title>The Genome Sequence of Acinetobacter sp. NIPH 2036.</title>
        <authorList>
            <consortium name="The Broad Institute Genome Sequencing Platform"/>
            <consortium name="The Broad Institute Genome Sequencing Center for Infectious Disease"/>
            <person name="Cerqueira G."/>
            <person name="Feldgarden M."/>
            <person name="Courvalin P."/>
            <person name="Perichon B."/>
            <person name="Grillot-Courvalin C."/>
            <person name="Clermont D."/>
            <person name="Rocha E."/>
            <person name="Yoon E.-J."/>
            <person name="Nemec A."/>
            <person name="Young S.K."/>
            <person name="Zeng Q."/>
            <person name="Gargeya S."/>
            <person name="Fitzgerald M."/>
            <person name="Abouelleil A."/>
            <person name="Alvarado L."/>
            <person name="Berlin A.M."/>
            <person name="Chapman S.B."/>
            <person name="Dewar J."/>
            <person name="Goldberg J."/>
            <person name="Griggs A."/>
            <person name="Gujja S."/>
            <person name="Hansen M."/>
            <person name="Howarth C."/>
            <person name="Imamovic A."/>
            <person name="Larimer J."/>
            <person name="McCowan C."/>
            <person name="Murphy C."/>
            <person name="Pearson M."/>
            <person name="Priest M."/>
            <person name="Roberts A."/>
            <person name="Saif S."/>
            <person name="Shea T."/>
            <person name="Sykes S."/>
            <person name="Wortman J."/>
            <person name="Nusbaum C."/>
            <person name="Birren B."/>
        </authorList>
    </citation>
    <scope>NUCLEOTIDE SEQUENCE [LARGE SCALE GENOMIC DNA]</scope>
    <source>
        <strain evidence="8 9">NIPH 2036</strain>
    </source>
</reference>
<accession>S3TV80</accession>
<dbReference type="InterPro" id="IPR023347">
    <property type="entry name" value="Lysozyme_dom_sf"/>
</dbReference>
<dbReference type="EC" id="3.2.1.17" evidence="7"/>
<keyword evidence="3 7" id="KW-0081">Bacteriolytic enzyme</keyword>
<dbReference type="SUPFAM" id="SSF53955">
    <property type="entry name" value="Lysozyme-like"/>
    <property type="match status" value="1"/>
</dbReference>
<evidence type="ECO:0000313" key="8">
    <source>
        <dbReference type="EMBL" id="EPG39520.1"/>
    </source>
</evidence>
<evidence type="ECO:0000256" key="2">
    <source>
        <dbReference type="ARBA" id="ARBA00022529"/>
    </source>
</evidence>
<evidence type="ECO:0000256" key="6">
    <source>
        <dbReference type="ARBA" id="ARBA00023295"/>
    </source>
</evidence>
<dbReference type="GO" id="GO:0009253">
    <property type="term" value="P:peptidoglycan catabolic process"/>
    <property type="evidence" value="ECO:0007669"/>
    <property type="project" value="InterPro"/>
</dbReference>
<proteinExistence type="inferred from homology"/>
<comment type="similarity">
    <text evidence="7">Belongs to the glycosyl hydrolase 24 family.</text>
</comment>
<dbReference type="Proteomes" id="UP000014559">
    <property type="component" value="Unassembled WGS sequence"/>
</dbReference>
<dbReference type="Gene3D" id="1.10.530.40">
    <property type="match status" value="1"/>
</dbReference>
<dbReference type="RefSeq" id="WP_016651732.1">
    <property type="nucleotide sequence ID" value="NZ_KE340379.1"/>
</dbReference>
<dbReference type="AlphaFoldDB" id="S3TV80"/>
<dbReference type="Pfam" id="PF00959">
    <property type="entry name" value="Phage_lysozyme"/>
    <property type="match status" value="1"/>
</dbReference>
<dbReference type="CDD" id="cd00737">
    <property type="entry name" value="lyz_endolysin_autolysin"/>
    <property type="match status" value="1"/>
</dbReference>
<dbReference type="InterPro" id="IPR051018">
    <property type="entry name" value="Bacteriophage_GH24"/>
</dbReference>
<dbReference type="InterPro" id="IPR002196">
    <property type="entry name" value="Glyco_hydro_24"/>
</dbReference>
<dbReference type="GO" id="GO:0016998">
    <property type="term" value="P:cell wall macromolecule catabolic process"/>
    <property type="evidence" value="ECO:0007669"/>
    <property type="project" value="InterPro"/>
</dbReference>
<comment type="caution">
    <text evidence="8">The sequence shown here is derived from an EMBL/GenBank/DDBJ whole genome shotgun (WGS) entry which is preliminary data.</text>
</comment>
<sequence>MDRKAFFDAARELLGGRISQAQVNKFNELLDEYQGNGMKASTVGINLITSFEDLRLNAYDDSVGVWTIGYGTTVYPDGVKVKKGDVCTLDQAKAYFAHDLNRFETAVNSALTVVMNQNQFDALVSLAYNIGEKAFKTSTLVELLNANKFTAAADQFLVWNKGDGKVMKGLVRRRAAERELFLKK</sequence>
<evidence type="ECO:0000256" key="3">
    <source>
        <dbReference type="ARBA" id="ARBA00022638"/>
    </source>
</evidence>
<keyword evidence="6 7" id="KW-0326">Glycosidase</keyword>
<organism evidence="8 9">
    <name type="scientific">Acinetobacter colistiniresistens</name>
    <dbReference type="NCBI Taxonomy" id="280145"/>
    <lineage>
        <taxon>Bacteria</taxon>
        <taxon>Pseudomonadati</taxon>
        <taxon>Pseudomonadota</taxon>
        <taxon>Gammaproteobacteria</taxon>
        <taxon>Moraxellales</taxon>
        <taxon>Moraxellaceae</taxon>
        <taxon>Acinetobacter</taxon>
    </lineage>
</organism>
<dbReference type="HAMAP" id="MF_04110">
    <property type="entry name" value="ENDOLYSIN_T4"/>
    <property type="match status" value="1"/>
</dbReference>
<comment type="catalytic activity">
    <reaction evidence="1 7">
        <text>Hydrolysis of (1-&gt;4)-beta-linkages between N-acetylmuramic acid and N-acetyl-D-glucosamine residues in a peptidoglycan and between N-acetyl-D-glucosamine residues in chitodextrins.</text>
        <dbReference type="EC" id="3.2.1.17"/>
    </reaction>
</comment>
<dbReference type="PATRIC" id="fig|1217696.3.peg.799"/>
<keyword evidence="4 7" id="KW-0378">Hydrolase</keyword>
<evidence type="ECO:0000256" key="7">
    <source>
        <dbReference type="RuleBase" id="RU003788"/>
    </source>
</evidence>
<keyword evidence="5" id="KW-1035">Host cytoplasm</keyword>
<keyword evidence="2 7" id="KW-0929">Antimicrobial</keyword>
<dbReference type="EMBL" id="ATGK01000008">
    <property type="protein sequence ID" value="EPG39520.1"/>
    <property type="molecule type" value="Genomic_DNA"/>
</dbReference>
<evidence type="ECO:0000256" key="1">
    <source>
        <dbReference type="ARBA" id="ARBA00000632"/>
    </source>
</evidence>
<dbReference type="HOGENOM" id="CLU_091641_3_1_6"/>
<dbReference type="PANTHER" id="PTHR38107">
    <property type="match status" value="1"/>
</dbReference>
<dbReference type="GO" id="GO:0031640">
    <property type="term" value="P:killing of cells of another organism"/>
    <property type="evidence" value="ECO:0007669"/>
    <property type="project" value="UniProtKB-KW"/>
</dbReference>
<gene>
    <name evidence="8" type="ORF">F907_00823</name>
</gene>
<dbReference type="GO" id="GO:0042742">
    <property type="term" value="P:defense response to bacterium"/>
    <property type="evidence" value="ECO:0007669"/>
    <property type="project" value="UniProtKB-KW"/>
</dbReference>
<dbReference type="InterPro" id="IPR023346">
    <property type="entry name" value="Lysozyme-like_dom_sf"/>
</dbReference>
<dbReference type="PANTHER" id="PTHR38107:SF3">
    <property type="entry name" value="LYSOZYME RRRD-RELATED"/>
    <property type="match status" value="1"/>
</dbReference>
<dbReference type="InterPro" id="IPR034690">
    <property type="entry name" value="Endolysin_T4_type"/>
</dbReference>